<evidence type="ECO:0000313" key="3">
    <source>
        <dbReference type="EMBL" id="MBM7693080.1"/>
    </source>
</evidence>
<dbReference type="Pfam" id="PF04069">
    <property type="entry name" value="OpuAC"/>
    <property type="match status" value="1"/>
</dbReference>
<feature type="domain" description="ABC-type glycine betaine transport system substrate-binding" evidence="2">
    <location>
        <begin position="32"/>
        <end position="295"/>
    </location>
</feature>
<dbReference type="PROSITE" id="PS51257">
    <property type="entry name" value="PROKAR_LIPOPROTEIN"/>
    <property type="match status" value="1"/>
</dbReference>
<dbReference type="EMBL" id="JAFBFI010000010">
    <property type="protein sequence ID" value="MBM7693080.1"/>
    <property type="molecule type" value="Genomic_DNA"/>
</dbReference>
<dbReference type="RefSeq" id="WP_338047222.1">
    <property type="nucleotide sequence ID" value="NZ_JAFBFI010000010.1"/>
</dbReference>
<protein>
    <submittedName>
        <fullName evidence="3">Osmoprotectant transport system substrate-binding protein</fullName>
    </submittedName>
</protein>
<dbReference type="InterPro" id="IPR007210">
    <property type="entry name" value="ABC_Gly_betaine_transp_sub-bd"/>
</dbReference>
<dbReference type="SUPFAM" id="SSF53850">
    <property type="entry name" value="Periplasmic binding protein-like II"/>
    <property type="match status" value="1"/>
</dbReference>
<reference evidence="3 4" key="1">
    <citation type="submission" date="2021-01" db="EMBL/GenBank/DDBJ databases">
        <title>Genomic Encyclopedia of Type Strains, Phase IV (KMG-IV): sequencing the most valuable type-strain genomes for metagenomic binning, comparative biology and taxonomic classification.</title>
        <authorList>
            <person name="Goeker M."/>
        </authorList>
    </citation>
    <scope>NUCLEOTIDE SEQUENCE [LARGE SCALE GENOMIC DNA]</scope>
    <source>
        <strain evidence="3 4">DSM 105482</strain>
    </source>
</reference>
<evidence type="ECO:0000259" key="2">
    <source>
        <dbReference type="Pfam" id="PF04069"/>
    </source>
</evidence>
<feature type="signal peptide" evidence="1">
    <location>
        <begin position="1"/>
        <end position="25"/>
    </location>
</feature>
<dbReference type="Gene3D" id="3.40.190.120">
    <property type="entry name" value="Osmoprotection protein (prox), domain 2"/>
    <property type="match status" value="1"/>
</dbReference>
<proteinExistence type="predicted"/>
<evidence type="ECO:0000256" key="1">
    <source>
        <dbReference type="SAM" id="SignalP"/>
    </source>
</evidence>
<name>A0ABS2QIV6_9BACI</name>
<evidence type="ECO:0000313" key="4">
    <source>
        <dbReference type="Proteomes" id="UP000823486"/>
    </source>
</evidence>
<sequence length="307" mass="35325">MKKNNMQKASRLMLAVSFVSIFLLSACNPKEDTINIGAATYTETKIMAAVYKELIEDRTDIQVDITPDLLSTSLILKALDRGDLDMSLMYSGMIYNNFFPVKTTTDREEVLSQAKKGFNKYYDMKWFDPLGFENTYALTVREDLAKQRGLEKISDLKKSEENMKFGVDSSWMERPTDGYPAFKKAYGVTFKRTYPMDVNLVYEAAASKKMDVVLAYSTDPRLLQYNLKTLKDDRKFFPPYDASILARNDTLKKHPELTEILNTLTGKIDEKTMTSLNYQVDIEHRSERDVAREYLVQQGLLDDKEES</sequence>
<keyword evidence="4" id="KW-1185">Reference proteome</keyword>
<feature type="chain" id="PRO_5047093428" evidence="1">
    <location>
        <begin position="26"/>
        <end position="307"/>
    </location>
</feature>
<dbReference type="Gene3D" id="3.40.190.10">
    <property type="entry name" value="Periplasmic binding protein-like II"/>
    <property type="match status" value="1"/>
</dbReference>
<comment type="caution">
    <text evidence="3">The sequence shown here is derived from an EMBL/GenBank/DDBJ whole genome shotgun (WGS) entry which is preliminary data.</text>
</comment>
<accession>A0ABS2QIV6</accession>
<organism evidence="3 4">
    <name type="scientific">Peribacillus deserti</name>
    <dbReference type="NCBI Taxonomy" id="673318"/>
    <lineage>
        <taxon>Bacteria</taxon>
        <taxon>Bacillati</taxon>
        <taxon>Bacillota</taxon>
        <taxon>Bacilli</taxon>
        <taxon>Bacillales</taxon>
        <taxon>Bacillaceae</taxon>
        <taxon>Peribacillus</taxon>
    </lineage>
</organism>
<dbReference type="Proteomes" id="UP000823486">
    <property type="component" value="Unassembled WGS sequence"/>
</dbReference>
<gene>
    <name evidence="3" type="ORF">JOC77_002519</name>
</gene>
<keyword evidence="1" id="KW-0732">Signal</keyword>